<protein>
    <recommendedName>
        <fullName evidence="3">Rubrerythrin</fullName>
    </recommendedName>
</protein>
<evidence type="ECO:0008006" key="3">
    <source>
        <dbReference type="Google" id="ProtNLM"/>
    </source>
</evidence>
<dbReference type="Proteomes" id="UP001431963">
    <property type="component" value="Unassembled WGS sequence"/>
</dbReference>
<comment type="caution">
    <text evidence="1">The sequence shown here is derived from an EMBL/GenBank/DDBJ whole genome shotgun (WGS) entry which is preliminary data.</text>
</comment>
<evidence type="ECO:0000313" key="2">
    <source>
        <dbReference type="Proteomes" id="UP001431963"/>
    </source>
</evidence>
<accession>A0ABU8BY67</accession>
<organism evidence="1 2">
    <name type="scientific">Gemmobacter denitrificans</name>
    <dbReference type="NCBI Taxonomy" id="3123040"/>
    <lineage>
        <taxon>Bacteria</taxon>
        <taxon>Pseudomonadati</taxon>
        <taxon>Pseudomonadota</taxon>
        <taxon>Alphaproteobacteria</taxon>
        <taxon>Rhodobacterales</taxon>
        <taxon>Paracoccaceae</taxon>
        <taxon>Gemmobacter</taxon>
    </lineage>
</organism>
<name>A0ABU8BY67_9RHOB</name>
<sequence length="175" mass="19103">MTMTASARKFDSFEAAFRMAFEEEISGETFFAALAEAEQDPRQAALWAKLARIENRTVAALRPLADTLGLAPQDESAVRQAGRAEAAEWQALPFVGAMEIIVRDYPGSYLAEFQAMQATAPDQARASVQLLIDHEVAIIEMARAELAGTGESEVPLDDYLAKVATLIDSIPDRRV</sequence>
<dbReference type="EMBL" id="JBALHR010000011">
    <property type="protein sequence ID" value="MEH7829638.1"/>
    <property type="molecule type" value="Genomic_DNA"/>
</dbReference>
<gene>
    <name evidence="1" type="ORF">V6590_15900</name>
</gene>
<dbReference type="RefSeq" id="WP_335424669.1">
    <property type="nucleotide sequence ID" value="NZ_JBALHR010000011.1"/>
</dbReference>
<proteinExistence type="predicted"/>
<keyword evidence="2" id="KW-1185">Reference proteome</keyword>
<evidence type="ECO:0000313" key="1">
    <source>
        <dbReference type="EMBL" id="MEH7829638.1"/>
    </source>
</evidence>
<reference evidence="1" key="1">
    <citation type="submission" date="2024-02" db="EMBL/GenBank/DDBJ databases">
        <title>Genome sequences of strain Gemmobacter sp. JM10B15.</title>
        <authorList>
            <person name="Zhang M."/>
        </authorList>
    </citation>
    <scope>NUCLEOTIDE SEQUENCE</scope>
    <source>
        <strain evidence="1">JM10B15</strain>
    </source>
</reference>